<organism evidence="1 2">
    <name type="scientific">Catharanthus roseus</name>
    <name type="common">Madagascar periwinkle</name>
    <name type="synonym">Vinca rosea</name>
    <dbReference type="NCBI Taxonomy" id="4058"/>
    <lineage>
        <taxon>Eukaryota</taxon>
        <taxon>Viridiplantae</taxon>
        <taxon>Streptophyta</taxon>
        <taxon>Embryophyta</taxon>
        <taxon>Tracheophyta</taxon>
        <taxon>Spermatophyta</taxon>
        <taxon>Magnoliopsida</taxon>
        <taxon>eudicotyledons</taxon>
        <taxon>Gunneridae</taxon>
        <taxon>Pentapetalae</taxon>
        <taxon>asterids</taxon>
        <taxon>lamiids</taxon>
        <taxon>Gentianales</taxon>
        <taxon>Apocynaceae</taxon>
        <taxon>Rauvolfioideae</taxon>
        <taxon>Vinceae</taxon>
        <taxon>Catharanthinae</taxon>
        <taxon>Catharanthus</taxon>
    </lineage>
</organism>
<keyword evidence="2" id="KW-1185">Reference proteome</keyword>
<dbReference type="EMBL" id="CM044701">
    <property type="protein sequence ID" value="KAI5681219.1"/>
    <property type="molecule type" value="Genomic_DNA"/>
</dbReference>
<evidence type="ECO:0000313" key="1">
    <source>
        <dbReference type="EMBL" id="KAI5681219.1"/>
    </source>
</evidence>
<sequence length="233" mass="26371">MGTIWNFIAAILIEACIFIDEFSGWRAKRQTIGLSSLVHMMKLPCNEKRHHSATVSLVEIRGVVSDFLAFSNVNGFSLVKKSIYVADRPFDLFPSKDSRCYRCSCLEVWNRPYLRRFGSTNENDGCTAVPCIDNSLSFGLKAFLKQSIGLCSCIRTGPVPNPLASVCGTKVCAKQEVPELIGDGTARVSYFSSIHLTHQAFKRKVQFSKWYKEWYMKWWIQFESQATHQGSST</sequence>
<accession>A0ACC0C8J4</accession>
<name>A0ACC0C8J4_CATRO</name>
<gene>
    <name evidence="1" type="ORF">M9H77_02446</name>
</gene>
<dbReference type="Proteomes" id="UP001060085">
    <property type="component" value="Linkage Group LG01"/>
</dbReference>
<reference evidence="2" key="1">
    <citation type="journal article" date="2023" name="Nat. Plants">
        <title>Single-cell RNA sequencing provides a high-resolution roadmap for understanding the multicellular compartmentation of specialized metabolism.</title>
        <authorList>
            <person name="Sun S."/>
            <person name="Shen X."/>
            <person name="Li Y."/>
            <person name="Li Y."/>
            <person name="Wang S."/>
            <person name="Li R."/>
            <person name="Zhang H."/>
            <person name="Shen G."/>
            <person name="Guo B."/>
            <person name="Wei J."/>
            <person name="Xu J."/>
            <person name="St-Pierre B."/>
            <person name="Chen S."/>
            <person name="Sun C."/>
        </authorList>
    </citation>
    <scope>NUCLEOTIDE SEQUENCE [LARGE SCALE GENOMIC DNA]</scope>
</reference>
<comment type="caution">
    <text evidence="1">The sequence shown here is derived from an EMBL/GenBank/DDBJ whole genome shotgun (WGS) entry which is preliminary data.</text>
</comment>
<proteinExistence type="predicted"/>
<protein>
    <submittedName>
        <fullName evidence="1">Uncharacterized protein</fullName>
    </submittedName>
</protein>
<evidence type="ECO:0000313" key="2">
    <source>
        <dbReference type="Proteomes" id="UP001060085"/>
    </source>
</evidence>